<dbReference type="Proteomes" id="UP000761264">
    <property type="component" value="Unassembled WGS sequence"/>
</dbReference>
<keyword evidence="2" id="KW-1185">Reference proteome</keyword>
<dbReference type="AlphaFoldDB" id="A0A967C315"/>
<sequence length="162" mass="17595">MPAKQTDSSSGGDEMARARLLTGLDRYLQAAGVNGESARHRLARAVLHSLRDQLPQSGKPDWQALIAAVDTVLSGEHQIDVQPDLLCRGRIAQGYGTVPQPLKAQLDRTANWGSPLPSRRPMPAQALSTWRPRLAWLGSPSIWRPAQGVMISLCCLAVVFVP</sequence>
<dbReference type="EMBL" id="JAAQPH010000002">
    <property type="protein sequence ID" value="NIA67494.1"/>
    <property type="molecule type" value="Genomic_DNA"/>
</dbReference>
<accession>A0A967C315</accession>
<evidence type="ECO:0000313" key="1">
    <source>
        <dbReference type="EMBL" id="NIA67494.1"/>
    </source>
</evidence>
<reference evidence="1" key="1">
    <citation type="submission" date="2020-03" db="EMBL/GenBank/DDBJ databases">
        <title>Genome of Pelagibius litoralis DSM 21314T.</title>
        <authorList>
            <person name="Wang G."/>
        </authorList>
    </citation>
    <scope>NUCLEOTIDE SEQUENCE</scope>
    <source>
        <strain evidence="1">DSM 21314</strain>
    </source>
</reference>
<name>A0A967C315_9PROT</name>
<protein>
    <submittedName>
        <fullName evidence="1">Uncharacterized protein</fullName>
    </submittedName>
</protein>
<gene>
    <name evidence="1" type="ORF">HBA54_02710</name>
</gene>
<organism evidence="1 2">
    <name type="scientific">Pelagibius litoralis</name>
    <dbReference type="NCBI Taxonomy" id="374515"/>
    <lineage>
        <taxon>Bacteria</taxon>
        <taxon>Pseudomonadati</taxon>
        <taxon>Pseudomonadota</taxon>
        <taxon>Alphaproteobacteria</taxon>
        <taxon>Rhodospirillales</taxon>
        <taxon>Rhodovibrionaceae</taxon>
        <taxon>Pelagibius</taxon>
    </lineage>
</organism>
<comment type="caution">
    <text evidence="1">The sequence shown here is derived from an EMBL/GenBank/DDBJ whole genome shotgun (WGS) entry which is preliminary data.</text>
</comment>
<proteinExistence type="predicted"/>
<dbReference type="RefSeq" id="WP_167221121.1">
    <property type="nucleotide sequence ID" value="NZ_JAAQPH010000002.1"/>
</dbReference>
<evidence type="ECO:0000313" key="2">
    <source>
        <dbReference type="Proteomes" id="UP000761264"/>
    </source>
</evidence>